<gene>
    <name evidence="1" type="ORF">PSA21_343</name>
</gene>
<sequence>MSVSLKESGLLDQLIFDRDEIVCCTLKDLEDDYTKEKVTAALDEVYNRTVGNTLATLNKNGFYTIADAIAGTIGDVVSQDSHDEWINAINT</sequence>
<evidence type="ECO:0000313" key="2">
    <source>
        <dbReference type="Proteomes" id="UP000294134"/>
    </source>
</evidence>
<organism evidence="1 2">
    <name type="scientific">Pseudomonas phage Psa21</name>
    <dbReference type="NCBI Taxonomy" id="2530023"/>
    <lineage>
        <taxon>Viruses</taxon>
        <taxon>Duplodnaviria</taxon>
        <taxon>Heunggongvirae</taxon>
        <taxon>Uroviricota</taxon>
        <taxon>Caudoviricetes</taxon>
        <taxon>Chimalliviridae</taxon>
        <taxon>Tepukevirus</taxon>
        <taxon>Tepukevirus Psa21</taxon>
    </lineage>
</organism>
<dbReference type="EMBL" id="MK552327">
    <property type="protein sequence ID" value="QBJ02869.1"/>
    <property type="molecule type" value="Genomic_DNA"/>
</dbReference>
<protein>
    <submittedName>
        <fullName evidence="1">Uncharacterized protein</fullName>
    </submittedName>
</protein>
<accession>A0A481W4S5</accession>
<evidence type="ECO:0000313" key="1">
    <source>
        <dbReference type="EMBL" id="QBJ02869.1"/>
    </source>
</evidence>
<reference evidence="1 2" key="1">
    <citation type="submission" date="2019-02" db="EMBL/GenBank/DDBJ databases">
        <authorList>
            <person name="Frampton R.A."/>
            <person name="Wojtus J.K."/>
            <person name="Fineran P.C."/>
            <person name="Hendrickson H.L."/>
        </authorList>
    </citation>
    <scope>NUCLEOTIDE SEQUENCE [LARGE SCALE GENOMIC DNA]</scope>
</reference>
<keyword evidence="2" id="KW-1185">Reference proteome</keyword>
<dbReference type="Proteomes" id="UP000294134">
    <property type="component" value="Segment"/>
</dbReference>
<name>A0A481W4S5_9CAUD</name>
<proteinExistence type="predicted"/>